<sequence length="134" mass="14582">MAAKDIIQGIADMEEMESSRFAKHGLRMLKGYAKRWGIEVPKNKETGMPDDVDDGAANNAGPDSDFDPLSPSGDFKLAFMHMWDQASNIVPGNAPPSVWMATYINSAVLYPWVRNSSSLLPIKEALEAAGLALL</sequence>
<protein>
    <submittedName>
        <fullName evidence="2">Uncharacterized protein</fullName>
    </submittedName>
</protein>
<comment type="caution">
    <text evidence="2">The sequence shown here is derived from an EMBL/GenBank/DDBJ whole genome shotgun (WGS) entry which is preliminary data.</text>
</comment>
<evidence type="ECO:0000313" key="2">
    <source>
        <dbReference type="EMBL" id="KAK3375806.1"/>
    </source>
</evidence>
<feature type="region of interest" description="Disordered" evidence="1">
    <location>
        <begin position="42"/>
        <end position="67"/>
    </location>
</feature>
<evidence type="ECO:0000313" key="3">
    <source>
        <dbReference type="Proteomes" id="UP001287356"/>
    </source>
</evidence>
<name>A0AAE0N9K4_9PEZI</name>
<keyword evidence="3" id="KW-1185">Reference proteome</keyword>
<gene>
    <name evidence="2" type="ORF">B0T24DRAFT_591507</name>
</gene>
<reference evidence="2" key="1">
    <citation type="journal article" date="2023" name="Mol. Phylogenet. Evol.">
        <title>Genome-scale phylogeny and comparative genomics of the fungal order Sordariales.</title>
        <authorList>
            <person name="Hensen N."/>
            <person name="Bonometti L."/>
            <person name="Westerberg I."/>
            <person name="Brannstrom I.O."/>
            <person name="Guillou S."/>
            <person name="Cros-Aarteil S."/>
            <person name="Calhoun S."/>
            <person name="Haridas S."/>
            <person name="Kuo A."/>
            <person name="Mondo S."/>
            <person name="Pangilinan J."/>
            <person name="Riley R."/>
            <person name="LaButti K."/>
            <person name="Andreopoulos B."/>
            <person name="Lipzen A."/>
            <person name="Chen C."/>
            <person name="Yan M."/>
            <person name="Daum C."/>
            <person name="Ng V."/>
            <person name="Clum A."/>
            <person name="Steindorff A."/>
            <person name="Ohm R.A."/>
            <person name="Martin F."/>
            <person name="Silar P."/>
            <person name="Natvig D.O."/>
            <person name="Lalanne C."/>
            <person name="Gautier V."/>
            <person name="Ament-Velasquez S.L."/>
            <person name="Kruys A."/>
            <person name="Hutchinson M.I."/>
            <person name="Powell A.J."/>
            <person name="Barry K."/>
            <person name="Miller A.N."/>
            <person name="Grigoriev I.V."/>
            <person name="Debuchy R."/>
            <person name="Gladieux P."/>
            <person name="Hiltunen Thoren M."/>
            <person name="Johannesson H."/>
        </authorList>
    </citation>
    <scope>NUCLEOTIDE SEQUENCE</scope>
    <source>
        <strain evidence="2">CBS 958.72</strain>
    </source>
</reference>
<reference evidence="2" key="2">
    <citation type="submission" date="2023-06" db="EMBL/GenBank/DDBJ databases">
        <authorList>
            <consortium name="Lawrence Berkeley National Laboratory"/>
            <person name="Haridas S."/>
            <person name="Hensen N."/>
            <person name="Bonometti L."/>
            <person name="Westerberg I."/>
            <person name="Brannstrom I.O."/>
            <person name="Guillou S."/>
            <person name="Cros-Aarteil S."/>
            <person name="Calhoun S."/>
            <person name="Kuo A."/>
            <person name="Mondo S."/>
            <person name="Pangilinan J."/>
            <person name="Riley R."/>
            <person name="Labutti K."/>
            <person name="Andreopoulos B."/>
            <person name="Lipzen A."/>
            <person name="Chen C."/>
            <person name="Yanf M."/>
            <person name="Daum C."/>
            <person name="Ng V."/>
            <person name="Clum A."/>
            <person name="Steindorff A."/>
            <person name="Ohm R."/>
            <person name="Martin F."/>
            <person name="Silar P."/>
            <person name="Natvig D."/>
            <person name="Lalanne C."/>
            <person name="Gautier V."/>
            <person name="Ament-Velasquez S.L."/>
            <person name="Kruys A."/>
            <person name="Hutchinson M.I."/>
            <person name="Powell A.J."/>
            <person name="Barry K."/>
            <person name="Miller A.N."/>
            <person name="Grigoriev I.V."/>
            <person name="Debuchy R."/>
            <person name="Gladieux P."/>
            <person name="Thoren M.H."/>
            <person name="Johannesson H."/>
        </authorList>
    </citation>
    <scope>NUCLEOTIDE SEQUENCE</scope>
    <source>
        <strain evidence="2">CBS 958.72</strain>
    </source>
</reference>
<dbReference type="EMBL" id="JAULSN010000003">
    <property type="protein sequence ID" value="KAK3375806.1"/>
    <property type="molecule type" value="Genomic_DNA"/>
</dbReference>
<proteinExistence type="predicted"/>
<accession>A0AAE0N9K4</accession>
<organism evidence="2 3">
    <name type="scientific">Lasiosphaeria ovina</name>
    <dbReference type="NCBI Taxonomy" id="92902"/>
    <lineage>
        <taxon>Eukaryota</taxon>
        <taxon>Fungi</taxon>
        <taxon>Dikarya</taxon>
        <taxon>Ascomycota</taxon>
        <taxon>Pezizomycotina</taxon>
        <taxon>Sordariomycetes</taxon>
        <taxon>Sordariomycetidae</taxon>
        <taxon>Sordariales</taxon>
        <taxon>Lasiosphaeriaceae</taxon>
        <taxon>Lasiosphaeria</taxon>
    </lineage>
</organism>
<dbReference type="AlphaFoldDB" id="A0AAE0N9K4"/>
<evidence type="ECO:0000256" key="1">
    <source>
        <dbReference type="SAM" id="MobiDB-lite"/>
    </source>
</evidence>
<dbReference type="Proteomes" id="UP001287356">
    <property type="component" value="Unassembled WGS sequence"/>
</dbReference>